<dbReference type="RefSeq" id="XP_051361764.1">
    <property type="nucleotide sequence ID" value="XM_051507083.1"/>
</dbReference>
<evidence type="ECO:0000313" key="2">
    <source>
        <dbReference type="EMBL" id="KAI6780908.1"/>
    </source>
</evidence>
<dbReference type="Proteomes" id="UP001055219">
    <property type="component" value="Unassembled WGS sequence"/>
</dbReference>
<comment type="caution">
    <text evidence="2">The sequence shown here is derived from an EMBL/GenBank/DDBJ whole genome shotgun (WGS) entry which is preliminary data.</text>
</comment>
<dbReference type="AlphaFoldDB" id="A0A9P9Y0F3"/>
<dbReference type="GeneID" id="75833863"/>
<name>A0A9P9Y0F3_9HYPO</name>
<keyword evidence="1" id="KW-0732">Signal</keyword>
<feature type="chain" id="PRO_5040274521" description="LysM domain-containing protein" evidence="1">
    <location>
        <begin position="33"/>
        <end position="142"/>
    </location>
</feature>
<evidence type="ECO:0000313" key="3">
    <source>
        <dbReference type="Proteomes" id="UP001055219"/>
    </source>
</evidence>
<accession>A0A9P9Y0F3</accession>
<sequence length="142" mass="15703">MAQVPRSSSRTVHGRATLLAAAALALLPLCAASTPKPIFSTDLATVDTCIDGYNNAEQNPTSKDIRDLFALTPEQFSKWNPSVSLDCELWLYPLPYCGSTSDRGAPSRRHYYYDHHVEYGNLYYLKLPRAIPNGLGGQRLLS</sequence>
<evidence type="ECO:0008006" key="4">
    <source>
        <dbReference type="Google" id="ProtNLM"/>
    </source>
</evidence>
<gene>
    <name evidence="2" type="ORF">J7T54_007388</name>
</gene>
<reference evidence="2" key="1">
    <citation type="journal article" date="2021" name="J Fungi (Basel)">
        <title>Genomic and Metabolomic Analyses of the Marine Fungus Emericellopsis cladophorae: Insights into Saltwater Adaptability Mechanisms and Its Biosynthetic Potential.</title>
        <authorList>
            <person name="Goncalves M.F.M."/>
            <person name="Hilario S."/>
            <person name="Van de Peer Y."/>
            <person name="Esteves A.C."/>
            <person name="Alves A."/>
        </authorList>
    </citation>
    <scope>NUCLEOTIDE SEQUENCE</scope>
    <source>
        <strain evidence="2">MUM 19.33</strain>
    </source>
</reference>
<dbReference type="OrthoDB" id="2019572at2759"/>
<protein>
    <recommendedName>
        <fullName evidence="4">LysM domain-containing protein</fullName>
    </recommendedName>
</protein>
<dbReference type="EMBL" id="JAGIXG020000027">
    <property type="protein sequence ID" value="KAI6780908.1"/>
    <property type="molecule type" value="Genomic_DNA"/>
</dbReference>
<feature type="signal peptide" evidence="1">
    <location>
        <begin position="1"/>
        <end position="32"/>
    </location>
</feature>
<keyword evidence="3" id="KW-1185">Reference proteome</keyword>
<proteinExistence type="predicted"/>
<reference evidence="2" key="2">
    <citation type="submission" date="2022-07" db="EMBL/GenBank/DDBJ databases">
        <authorList>
            <person name="Goncalves M.F.M."/>
            <person name="Hilario S."/>
            <person name="Van De Peer Y."/>
            <person name="Esteves A.C."/>
            <person name="Alves A."/>
        </authorList>
    </citation>
    <scope>NUCLEOTIDE SEQUENCE</scope>
    <source>
        <strain evidence="2">MUM 19.33</strain>
    </source>
</reference>
<evidence type="ECO:0000256" key="1">
    <source>
        <dbReference type="SAM" id="SignalP"/>
    </source>
</evidence>
<organism evidence="2 3">
    <name type="scientific">Emericellopsis cladophorae</name>
    <dbReference type="NCBI Taxonomy" id="2686198"/>
    <lineage>
        <taxon>Eukaryota</taxon>
        <taxon>Fungi</taxon>
        <taxon>Dikarya</taxon>
        <taxon>Ascomycota</taxon>
        <taxon>Pezizomycotina</taxon>
        <taxon>Sordariomycetes</taxon>
        <taxon>Hypocreomycetidae</taxon>
        <taxon>Hypocreales</taxon>
        <taxon>Bionectriaceae</taxon>
        <taxon>Emericellopsis</taxon>
    </lineage>
</organism>